<reference evidence="1" key="1">
    <citation type="submission" date="2014-09" db="EMBL/GenBank/DDBJ databases">
        <authorList>
            <person name="Magalhaes I.L.F."/>
            <person name="Oliveira U."/>
            <person name="Santos F.R."/>
            <person name="Vidigal T.H.D.A."/>
            <person name="Brescovit A.D."/>
            <person name="Santos A.J."/>
        </authorList>
    </citation>
    <scope>NUCLEOTIDE SEQUENCE</scope>
    <source>
        <tissue evidence="1">Shoot tissue taken approximately 20 cm above the soil surface</tissue>
    </source>
</reference>
<evidence type="ECO:0000313" key="1">
    <source>
        <dbReference type="EMBL" id="JAE22677.1"/>
    </source>
</evidence>
<dbReference type="EMBL" id="GBRH01175219">
    <property type="protein sequence ID" value="JAE22677.1"/>
    <property type="molecule type" value="Transcribed_RNA"/>
</dbReference>
<organism evidence="1">
    <name type="scientific">Arundo donax</name>
    <name type="common">Giant reed</name>
    <name type="synonym">Donax arundinaceus</name>
    <dbReference type="NCBI Taxonomy" id="35708"/>
    <lineage>
        <taxon>Eukaryota</taxon>
        <taxon>Viridiplantae</taxon>
        <taxon>Streptophyta</taxon>
        <taxon>Embryophyta</taxon>
        <taxon>Tracheophyta</taxon>
        <taxon>Spermatophyta</taxon>
        <taxon>Magnoliopsida</taxon>
        <taxon>Liliopsida</taxon>
        <taxon>Poales</taxon>
        <taxon>Poaceae</taxon>
        <taxon>PACMAD clade</taxon>
        <taxon>Arundinoideae</taxon>
        <taxon>Arundineae</taxon>
        <taxon>Arundo</taxon>
    </lineage>
</organism>
<reference evidence="1" key="2">
    <citation type="journal article" date="2015" name="Data Brief">
        <title>Shoot transcriptome of the giant reed, Arundo donax.</title>
        <authorList>
            <person name="Barrero R.A."/>
            <person name="Guerrero F.D."/>
            <person name="Moolhuijzen P."/>
            <person name="Goolsby J.A."/>
            <person name="Tidwell J."/>
            <person name="Bellgard S.E."/>
            <person name="Bellgard M.I."/>
        </authorList>
    </citation>
    <scope>NUCLEOTIDE SEQUENCE</scope>
    <source>
        <tissue evidence="1">Shoot tissue taken approximately 20 cm above the soil surface</tissue>
    </source>
</reference>
<proteinExistence type="predicted"/>
<name>A0A0A9GDW4_ARUDO</name>
<accession>A0A0A9GDW4</accession>
<sequence>MNEQKLLLSVVYAICLMLQQ</sequence>
<protein>
    <submittedName>
        <fullName evidence="1">Uncharacterized protein</fullName>
    </submittedName>
</protein>
<dbReference type="AlphaFoldDB" id="A0A0A9GDW4"/>